<dbReference type="EMBL" id="BQNB010011576">
    <property type="protein sequence ID" value="GJS92354.1"/>
    <property type="molecule type" value="Genomic_DNA"/>
</dbReference>
<protein>
    <submittedName>
        <fullName evidence="1">Uncharacterized protein</fullName>
    </submittedName>
</protein>
<reference evidence="1" key="1">
    <citation type="journal article" date="2022" name="Int. J. Mol. Sci.">
        <title>Draft Genome of Tanacetum Coccineum: Genomic Comparison of Closely Related Tanacetum-Family Plants.</title>
        <authorList>
            <person name="Yamashiro T."/>
            <person name="Shiraishi A."/>
            <person name="Nakayama K."/>
            <person name="Satake H."/>
        </authorList>
    </citation>
    <scope>NUCLEOTIDE SEQUENCE</scope>
</reference>
<comment type="caution">
    <text evidence="1">The sequence shown here is derived from an EMBL/GenBank/DDBJ whole genome shotgun (WGS) entry which is preliminary data.</text>
</comment>
<reference evidence="1" key="2">
    <citation type="submission" date="2022-01" db="EMBL/GenBank/DDBJ databases">
        <authorList>
            <person name="Yamashiro T."/>
            <person name="Shiraishi A."/>
            <person name="Satake H."/>
            <person name="Nakayama K."/>
        </authorList>
    </citation>
    <scope>NUCLEOTIDE SEQUENCE</scope>
</reference>
<keyword evidence="2" id="KW-1185">Reference proteome</keyword>
<proteinExistence type="predicted"/>
<organism evidence="1 2">
    <name type="scientific">Tanacetum coccineum</name>
    <dbReference type="NCBI Taxonomy" id="301880"/>
    <lineage>
        <taxon>Eukaryota</taxon>
        <taxon>Viridiplantae</taxon>
        <taxon>Streptophyta</taxon>
        <taxon>Embryophyta</taxon>
        <taxon>Tracheophyta</taxon>
        <taxon>Spermatophyta</taxon>
        <taxon>Magnoliopsida</taxon>
        <taxon>eudicotyledons</taxon>
        <taxon>Gunneridae</taxon>
        <taxon>Pentapetalae</taxon>
        <taxon>asterids</taxon>
        <taxon>campanulids</taxon>
        <taxon>Asterales</taxon>
        <taxon>Asteraceae</taxon>
        <taxon>Asteroideae</taxon>
        <taxon>Anthemideae</taxon>
        <taxon>Anthemidinae</taxon>
        <taxon>Tanacetum</taxon>
    </lineage>
</organism>
<accession>A0ABQ4ZQ15</accession>
<gene>
    <name evidence="1" type="ORF">Tco_0799322</name>
</gene>
<name>A0ABQ4ZQ15_9ASTR</name>
<evidence type="ECO:0000313" key="2">
    <source>
        <dbReference type="Proteomes" id="UP001151760"/>
    </source>
</evidence>
<sequence>MGSFITWFCKRIGKKKLIDLVNPKGHRLVPDVSKPLPLGGPPGQVTIQSQFFFNKDLEYLVSGDKGRRSALSISKLKAVQYLDFGLEELVPSLWIESEREYDISAAYGISHWWFKRKEFYITRHSAPSNRNTVRSHMRILSAVSLKTYERYGYPFLKEIVLRKADYKEYKISEADFKNLHLNDFEDLYLLHLQGQLNHLSGDDKVHLFNAVNIWIRNIVIKKRVKDL</sequence>
<dbReference type="Proteomes" id="UP001151760">
    <property type="component" value="Unassembled WGS sequence"/>
</dbReference>
<evidence type="ECO:0000313" key="1">
    <source>
        <dbReference type="EMBL" id="GJS92354.1"/>
    </source>
</evidence>